<evidence type="ECO:0000256" key="4">
    <source>
        <dbReference type="ARBA" id="ARBA00022692"/>
    </source>
</evidence>
<keyword evidence="3" id="KW-0808">Transferase</keyword>
<keyword evidence="6 8" id="KW-0472">Membrane</keyword>
<evidence type="ECO:0000313" key="9">
    <source>
        <dbReference type="EMBL" id="QGU27421.1"/>
    </source>
</evidence>
<sequence length="404" mass="43036">MPRRMLLWIAFAIVHVWVAAAGWWMPNQPMGDVHLVYEPWSTRALAGGGIVGVTEPWVYPQLALAPMVVAHALTWIGGYDLAWALLVTLCDAVAFWMLLGRGRSRGRRTAAWFWLAFAVLLGPVGMYRIDAITVPLAIIAVLLLARRPALAGALLTAGAWIKIWPAALVGAAVLAMRRRLAVVAGALVTTALVVVLVVAGGGARHLLGFVTMQTGRGLQLEAPVSTFYLWGAALGMPGSWVFYDQDILTFQVTGPNVDVVIAAMTPVLAVVVAGIAALGLVQARRGAAFRALVPPLGLALVAALMVCNKVGSPQFHDWLIAPLVLWIVVDRGRACGPAILALACAALTQLVYPLMYLGVMDAEPVAVTVLSLRNVLLFALLAWAVARVVRVPVRARAPRATIST</sequence>
<dbReference type="GO" id="GO:0005886">
    <property type="term" value="C:plasma membrane"/>
    <property type="evidence" value="ECO:0007669"/>
    <property type="project" value="UniProtKB-SubCell"/>
</dbReference>
<evidence type="ECO:0000256" key="2">
    <source>
        <dbReference type="ARBA" id="ARBA00022475"/>
    </source>
</evidence>
<protein>
    <submittedName>
        <fullName evidence="9">DUF2029 domain-containing protein</fullName>
    </submittedName>
</protein>
<dbReference type="InterPro" id="IPR018584">
    <property type="entry name" value="GT87"/>
</dbReference>
<keyword evidence="5 8" id="KW-1133">Transmembrane helix</keyword>
<feature type="transmembrane region" description="Helical" evidence="8">
    <location>
        <begin position="111"/>
        <end position="144"/>
    </location>
</feature>
<comment type="similarity">
    <text evidence="7">Belongs to the glycosyltransferase 87 family.</text>
</comment>
<dbReference type="KEGG" id="moj:D7D94_06870"/>
<accession>A0A6I6E6X6</accession>
<feature type="transmembrane region" description="Helical" evidence="8">
    <location>
        <begin position="81"/>
        <end position="99"/>
    </location>
</feature>
<evidence type="ECO:0000256" key="6">
    <source>
        <dbReference type="ARBA" id="ARBA00023136"/>
    </source>
</evidence>
<feature type="transmembrane region" description="Helical" evidence="8">
    <location>
        <begin position="259"/>
        <end position="281"/>
    </location>
</feature>
<name>A0A6I6E6X6_9MICO</name>
<proteinExistence type="inferred from homology"/>
<feature type="transmembrane region" description="Helical" evidence="8">
    <location>
        <begin position="7"/>
        <end position="25"/>
    </location>
</feature>
<keyword evidence="10" id="KW-1185">Reference proteome</keyword>
<organism evidence="9 10">
    <name type="scientific">Microbacterium oryzae</name>
    <dbReference type="NCBI Taxonomy" id="743009"/>
    <lineage>
        <taxon>Bacteria</taxon>
        <taxon>Bacillati</taxon>
        <taxon>Actinomycetota</taxon>
        <taxon>Actinomycetes</taxon>
        <taxon>Micrococcales</taxon>
        <taxon>Microbacteriaceae</taxon>
        <taxon>Microbacterium</taxon>
    </lineage>
</organism>
<comment type="subcellular location">
    <subcellularLocation>
        <location evidence="1">Cell membrane</location>
        <topology evidence="1">Multi-pass membrane protein</topology>
    </subcellularLocation>
</comment>
<feature type="transmembrane region" description="Helical" evidence="8">
    <location>
        <begin position="150"/>
        <end position="173"/>
    </location>
</feature>
<dbReference type="RefSeq" id="WP_156241914.1">
    <property type="nucleotide sequence ID" value="NZ_BAAAZL010000004.1"/>
</dbReference>
<dbReference type="GO" id="GO:0016758">
    <property type="term" value="F:hexosyltransferase activity"/>
    <property type="evidence" value="ECO:0007669"/>
    <property type="project" value="InterPro"/>
</dbReference>
<keyword evidence="2" id="KW-1003">Cell membrane</keyword>
<evidence type="ECO:0000256" key="7">
    <source>
        <dbReference type="ARBA" id="ARBA00024033"/>
    </source>
</evidence>
<gene>
    <name evidence="9" type="ORF">D7D94_06870</name>
</gene>
<dbReference type="EMBL" id="CP032550">
    <property type="protein sequence ID" value="QGU27421.1"/>
    <property type="molecule type" value="Genomic_DNA"/>
</dbReference>
<evidence type="ECO:0000256" key="5">
    <source>
        <dbReference type="ARBA" id="ARBA00022989"/>
    </source>
</evidence>
<evidence type="ECO:0000256" key="8">
    <source>
        <dbReference type="SAM" id="Phobius"/>
    </source>
</evidence>
<evidence type="ECO:0000256" key="3">
    <source>
        <dbReference type="ARBA" id="ARBA00022679"/>
    </source>
</evidence>
<reference evidence="9 10" key="1">
    <citation type="submission" date="2018-09" db="EMBL/GenBank/DDBJ databases">
        <title>Whole genome sequencing of Microbacterium oryzae strain MB-10T.</title>
        <authorList>
            <person name="Das S.K."/>
        </authorList>
    </citation>
    <scope>NUCLEOTIDE SEQUENCE [LARGE SCALE GENOMIC DNA]</scope>
    <source>
        <strain evidence="9 10">MB-10</strain>
    </source>
</reference>
<dbReference type="AlphaFoldDB" id="A0A6I6E6X6"/>
<evidence type="ECO:0000313" key="10">
    <source>
        <dbReference type="Proteomes" id="UP000422989"/>
    </source>
</evidence>
<dbReference type="OrthoDB" id="581198at2"/>
<feature type="transmembrane region" description="Helical" evidence="8">
    <location>
        <begin position="180"/>
        <end position="203"/>
    </location>
</feature>
<dbReference type="Proteomes" id="UP000422989">
    <property type="component" value="Chromosome"/>
</dbReference>
<feature type="transmembrane region" description="Helical" evidence="8">
    <location>
        <begin position="338"/>
        <end position="359"/>
    </location>
</feature>
<dbReference type="Pfam" id="PF09594">
    <property type="entry name" value="GT87"/>
    <property type="match status" value="1"/>
</dbReference>
<feature type="transmembrane region" description="Helical" evidence="8">
    <location>
        <begin position="365"/>
        <end position="386"/>
    </location>
</feature>
<evidence type="ECO:0000256" key="1">
    <source>
        <dbReference type="ARBA" id="ARBA00004651"/>
    </source>
</evidence>
<keyword evidence="4 8" id="KW-0812">Transmembrane</keyword>